<evidence type="ECO:0000256" key="9">
    <source>
        <dbReference type="ARBA" id="ARBA00023136"/>
    </source>
</evidence>
<reference evidence="12" key="2">
    <citation type="submission" date="2025-09" db="UniProtKB">
        <authorList>
            <consortium name="Ensembl"/>
        </authorList>
    </citation>
    <scope>IDENTIFICATION</scope>
</reference>
<dbReference type="GO" id="GO:0006888">
    <property type="term" value="P:endoplasmic reticulum to Golgi vesicle-mediated transport"/>
    <property type="evidence" value="ECO:0007669"/>
    <property type="project" value="UniProtKB-UniRule"/>
</dbReference>
<dbReference type="InterPro" id="IPR045260">
    <property type="entry name" value="Sec12-like"/>
</dbReference>
<evidence type="ECO:0000256" key="7">
    <source>
        <dbReference type="ARBA" id="ARBA00022927"/>
    </source>
</evidence>
<evidence type="ECO:0000313" key="12">
    <source>
        <dbReference type="Ensembl" id="ENSCANP00000013523.1"/>
    </source>
</evidence>
<organism evidence="12 13">
    <name type="scientific">Colobus angolensis palliatus</name>
    <name type="common">Peters' Angolan colobus</name>
    <dbReference type="NCBI Taxonomy" id="336983"/>
    <lineage>
        <taxon>Eukaryota</taxon>
        <taxon>Metazoa</taxon>
        <taxon>Chordata</taxon>
        <taxon>Craniata</taxon>
        <taxon>Vertebrata</taxon>
        <taxon>Euteleostomi</taxon>
        <taxon>Mammalia</taxon>
        <taxon>Eutheria</taxon>
        <taxon>Euarchontoglires</taxon>
        <taxon>Primates</taxon>
        <taxon>Haplorrhini</taxon>
        <taxon>Catarrhini</taxon>
        <taxon>Cercopithecidae</taxon>
        <taxon>Colobinae</taxon>
        <taxon>Colobus</taxon>
    </lineage>
</organism>
<comment type="subcellular location">
    <subcellularLocation>
        <location evidence="10">Endoplasmic reticulum membrane</location>
        <topology evidence="10">Single-pass membrane protein</topology>
    </subcellularLocation>
    <subcellularLocation>
        <location evidence="10">Nucleus</location>
    </subcellularLocation>
    <text evidence="10">Concentrates at endoplasmic reticulum exit sites (ERES), also known as transitional endoplasmic reticulum (tER).</text>
</comment>
<keyword evidence="13" id="KW-1185">Reference proteome</keyword>
<dbReference type="GO" id="GO:0003400">
    <property type="term" value="P:regulation of COPII vesicle coating"/>
    <property type="evidence" value="ECO:0007669"/>
    <property type="project" value="UniProtKB-UniRule"/>
</dbReference>
<evidence type="ECO:0000256" key="3">
    <source>
        <dbReference type="ARBA" id="ARBA00022692"/>
    </source>
</evidence>
<sequence length="369" mass="40218">MGPRRAPELYGAPFASYALQVDPSTGLLIAVGGGGATKAGIKNGMHFLQLEQINGRLRQDAHCQLLRFQVHQQKGNKAKKAGSKEQGPRQRKGAAPAEKKCGAETQHEGLELRVENWQPAQTDFSSDPLQKVVCFNHDNTLLATGGTNGYVRVQKVPGLEKVLEFKAHEGEIEDPALGPDVKLVTMGQDLKASVWQKDQLNGPTFSSTPYHYQACRFGQVPDQPRLRQPAPCYLTAWDGSNFLPLRTKSCGHEVISCLNVSESGTFLGPGTVTGSVAIYIAFSLQCLYYVREAHGIVVTDVAFLPEKGHGPELLGSHETALFSVAMDSHCQLHLLPSLKTVSVRLLLLLCVRLTVVTILRLQSVFPGFL</sequence>
<dbReference type="Ensembl" id="ENSCANT00000036437.1">
    <property type="protein sequence ID" value="ENSCANP00000013523.1"/>
    <property type="gene ID" value="ENSCANG00000030164.1"/>
</dbReference>
<keyword evidence="9" id="KW-0472">Membrane</keyword>
<reference evidence="12" key="1">
    <citation type="submission" date="2025-08" db="UniProtKB">
        <authorList>
            <consortium name="Ensembl"/>
        </authorList>
    </citation>
    <scope>IDENTIFICATION</scope>
</reference>
<dbReference type="GO" id="GO:0005085">
    <property type="term" value="F:guanyl-nucleotide exchange factor activity"/>
    <property type="evidence" value="ECO:0007669"/>
    <property type="project" value="InterPro"/>
</dbReference>
<keyword evidence="7 10" id="KW-0653">Protein transport</keyword>
<keyword evidence="4 10" id="KW-0677">Repeat</keyword>
<comment type="subunit">
    <text evidence="10">Interacts with SAR1B (GDP-bound form). Interacts with MIA2; recruits PREB to endoplasmic reticulum exit sites.</text>
</comment>
<name>A0A2K5IA44_COLAP</name>
<protein>
    <recommendedName>
        <fullName evidence="10">Prolactin regulatory element-binding protein</fullName>
    </recommendedName>
    <alternativeName>
        <fullName evidence="10">Mammalian guanine nucleotide exchange factor Sec12</fullName>
    </alternativeName>
</protein>
<dbReference type="AlphaFoldDB" id="A0A2K5IA44"/>
<dbReference type="PANTHER" id="PTHR23284:SF0">
    <property type="entry name" value="PROLACTIN REGULATORY ELEMENT-BINDING PROTEIN"/>
    <property type="match status" value="1"/>
</dbReference>
<keyword evidence="3" id="KW-0812">Transmembrane</keyword>
<dbReference type="InterPro" id="IPR011047">
    <property type="entry name" value="Quinoprotein_ADH-like_sf"/>
</dbReference>
<comment type="function">
    <text evidence="10">Guanine nucleotide exchange factor (GEF) that regulates the assembly of the coat protein complex II/COPII in endoplasmic reticulum (ER) to Golgi vesicle-mediated transport. Selectively activates SAR1A and SAR1B by promoting the exchange of guanosine diphosphate (GDP) for guanosine triphosphate (GTP) in these small GTPases. In their activated GTP-bound state, SAR1A and SAR1B insert into the membrane of the endoplasmic reticulum where they recruit the remainder of the coat protein complex II/COPII which is responsible for both the sorting of proteins and the deformation and budding of membranes into vesicles destined to the Golgi.</text>
</comment>
<keyword evidence="5 10" id="KW-0256">Endoplasmic reticulum</keyword>
<evidence type="ECO:0000256" key="11">
    <source>
        <dbReference type="SAM" id="MobiDB-lite"/>
    </source>
</evidence>
<keyword evidence="1 10" id="KW-0813">Transport</keyword>
<evidence type="ECO:0000256" key="8">
    <source>
        <dbReference type="ARBA" id="ARBA00022989"/>
    </source>
</evidence>
<evidence type="ECO:0000256" key="6">
    <source>
        <dbReference type="ARBA" id="ARBA00022892"/>
    </source>
</evidence>
<comment type="similarity">
    <text evidence="10">Belongs to the WD repeat SEC12 family.</text>
</comment>
<dbReference type="STRING" id="336983.ENSCANP00000013523"/>
<keyword evidence="6" id="KW-0931">ER-Golgi transport</keyword>
<dbReference type="GO" id="GO:0005789">
    <property type="term" value="C:endoplasmic reticulum membrane"/>
    <property type="evidence" value="ECO:0007669"/>
    <property type="project" value="UniProtKB-SubCell"/>
</dbReference>
<evidence type="ECO:0000313" key="13">
    <source>
        <dbReference type="Proteomes" id="UP000233080"/>
    </source>
</evidence>
<dbReference type="Gene3D" id="2.130.10.10">
    <property type="entry name" value="YVTN repeat-like/Quinoprotein amine dehydrogenase"/>
    <property type="match status" value="1"/>
</dbReference>
<keyword evidence="8" id="KW-1133">Transmembrane helix</keyword>
<dbReference type="Proteomes" id="UP000233080">
    <property type="component" value="Unassembled WGS sequence"/>
</dbReference>
<dbReference type="PANTHER" id="PTHR23284">
    <property type="entry name" value="PROLACTIN REGULATORY ELEMENT BINDING PROTEIN"/>
    <property type="match status" value="1"/>
</dbReference>
<evidence type="ECO:0000256" key="10">
    <source>
        <dbReference type="RuleBase" id="RU369019"/>
    </source>
</evidence>
<proteinExistence type="inferred from homology"/>
<comment type="function">
    <text evidence="10">Was first identified based on its probable role in the regulation of pituitary gene transcription. Binds to the prolactin gene (PRL) promoter and seems to activate transcription.</text>
</comment>
<evidence type="ECO:0000256" key="1">
    <source>
        <dbReference type="ARBA" id="ARBA00022448"/>
    </source>
</evidence>
<keyword evidence="2 10" id="KW-0853">WD repeat</keyword>
<evidence type="ECO:0000256" key="5">
    <source>
        <dbReference type="ARBA" id="ARBA00022824"/>
    </source>
</evidence>
<dbReference type="GO" id="GO:0015031">
    <property type="term" value="P:protein transport"/>
    <property type="evidence" value="ECO:0007669"/>
    <property type="project" value="UniProtKB-KW"/>
</dbReference>
<feature type="region of interest" description="Disordered" evidence="11">
    <location>
        <begin position="72"/>
        <end position="103"/>
    </location>
</feature>
<dbReference type="OMA" id="MISTWFA"/>
<dbReference type="SUPFAM" id="SSF50998">
    <property type="entry name" value="Quinoprotein alcohol dehydrogenase-like"/>
    <property type="match status" value="1"/>
</dbReference>
<evidence type="ECO:0000256" key="2">
    <source>
        <dbReference type="ARBA" id="ARBA00022574"/>
    </source>
</evidence>
<dbReference type="GO" id="GO:0005634">
    <property type="term" value="C:nucleus"/>
    <property type="evidence" value="ECO:0007669"/>
    <property type="project" value="UniProtKB-SubCell"/>
</dbReference>
<evidence type="ECO:0000256" key="4">
    <source>
        <dbReference type="ARBA" id="ARBA00022737"/>
    </source>
</evidence>
<dbReference type="InterPro" id="IPR015943">
    <property type="entry name" value="WD40/YVTN_repeat-like_dom_sf"/>
</dbReference>
<accession>A0A2K5IA44</accession>